<dbReference type="CDD" id="cd23787">
    <property type="entry name" value="RWD_CSM1"/>
    <property type="match status" value="1"/>
</dbReference>
<feature type="compositionally biased region" description="Low complexity" evidence="1">
    <location>
        <begin position="93"/>
        <end position="106"/>
    </location>
</feature>
<dbReference type="AlphaFoldDB" id="A0A316U961"/>
<sequence>MPAVASSRTASSSSSGHRATTTSRLAPSTASNRMDHTGHGDDDEEWDADDAARDSKIPRKTALPKKAAPATKSLKKPTPAAAALDLESDEDSPSSSPSARIASLESQVTRLRQERDTYLSQFAELKAVRSTAAETDLASYKKAAETRFRHSEDLVKSYKNSLDRAEKRLRGEMGLMGDEEREREEENERLRKEVETLKREKKKADEEARRLTLELRTEVESSRALLSNSKNGSSSSSGFNRDGDNQAVRRLYEDLTGIVISRIELCEREEGDDANSEKRRYTGAYAAVGHHDLQLSLEESTSTLPPSSSSSSSNSRSTSSLRKDLVFRPHLDSQRDLALLSPGSNLPEYLREEIRFDRGLSVKFLGTLEKGLKK</sequence>
<dbReference type="InterPro" id="IPR040349">
    <property type="entry name" value="Csm1/Pcs1"/>
</dbReference>
<accession>A0A316U961</accession>
<dbReference type="Gene3D" id="3.90.1150.80">
    <property type="match status" value="1"/>
</dbReference>
<dbReference type="InterPro" id="IPR020981">
    <property type="entry name" value="Csm1/Pcs1_C"/>
</dbReference>
<dbReference type="PANTHER" id="PTHR28006">
    <property type="entry name" value="MONOPOLIN COMPLEX SUBUNIT CSM1"/>
    <property type="match status" value="1"/>
</dbReference>
<organism evidence="3 4">
    <name type="scientific">Pseudomicrostroma glucosiphilum</name>
    <dbReference type="NCBI Taxonomy" id="1684307"/>
    <lineage>
        <taxon>Eukaryota</taxon>
        <taxon>Fungi</taxon>
        <taxon>Dikarya</taxon>
        <taxon>Basidiomycota</taxon>
        <taxon>Ustilaginomycotina</taxon>
        <taxon>Exobasidiomycetes</taxon>
        <taxon>Microstromatales</taxon>
        <taxon>Microstromatales incertae sedis</taxon>
        <taxon>Pseudomicrostroma</taxon>
    </lineage>
</organism>
<dbReference type="STRING" id="1684307.A0A316U961"/>
<dbReference type="GO" id="GO:0005730">
    <property type="term" value="C:nucleolus"/>
    <property type="evidence" value="ECO:0007669"/>
    <property type="project" value="TreeGrafter"/>
</dbReference>
<proteinExistence type="predicted"/>
<dbReference type="EMBL" id="KZ819324">
    <property type="protein sequence ID" value="PWN21712.1"/>
    <property type="molecule type" value="Genomic_DNA"/>
</dbReference>
<dbReference type="GeneID" id="37016597"/>
<feature type="region of interest" description="Disordered" evidence="1">
    <location>
        <begin position="1"/>
        <end position="107"/>
    </location>
</feature>
<dbReference type="RefSeq" id="XP_025348872.1">
    <property type="nucleotide sequence ID" value="XM_025494863.1"/>
</dbReference>
<gene>
    <name evidence="3" type="ORF">BCV69DRAFT_311443</name>
</gene>
<feature type="compositionally biased region" description="Basic and acidic residues" evidence="1">
    <location>
        <begin position="178"/>
        <end position="191"/>
    </location>
</feature>
<keyword evidence="4" id="KW-1185">Reference proteome</keyword>
<dbReference type="OrthoDB" id="2431049at2759"/>
<feature type="region of interest" description="Disordered" evidence="1">
    <location>
        <begin position="169"/>
        <end position="191"/>
    </location>
</feature>
<protein>
    <recommendedName>
        <fullName evidence="2">Monopolin complex subunit Csm1/Pcs1 C-terminal domain-containing protein</fullName>
    </recommendedName>
</protein>
<dbReference type="GO" id="GO:0033551">
    <property type="term" value="C:monopolin complex"/>
    <property type="evidence" value="ECO:0007669"/>
    <property type="project" value="InterPro"/>
</dbReference>
<evidence type="ECO:0000259" key="2">
    <source>
        <dbReference type="Pfam" id="PF12539"/>
    </source>
</evidence>
<dbReference type="GO" id="GO:0072686">
    <property type="term" value="C:mitotic spindle"/>
    <property type="evidence" value="ECO:0007669"/>
    <property type="project" value="TreeGrafter"/>
</dbReference>
<evidence type="ECO:0000256" key="1">
    <source>
        <dbReference type="SAM" id="MobiDB-lite"/>
    </source>
</evidence>
<dbReference type="Pfam" id="PF12539">
    <property type="entry name" value="Csm1"/>
    <property type="match status" value="1"/>
</dbReference>
<reference evidence="3 4" key="1">
    <citation type="journal article" date="2018" name="Mol. Biol. Evol.">
        <title>Broad Genomic Sampling Reveals a Smut Pathogenic Ancestry of the Fungal Clade Ustilaginomycotina.</title>
        <authorList>
            <person name="Kijpornyongpan T."/>
            <person name="Mondo S.J."/>
            <person name="Barry K."/>
            <person name="Sandor L."/>
            <person name="Lee J."/>
            <person name="Lipzen A."/>
            <person name="Pangilinan J."/>
            <person name="LaButti K."/>
            <person name="Hainaut M."/>
            <person name="Henrissat B."/>
            <person name="Grigoriev I.V."/>
            <person name="Spatafora J.W."/>
            <person name="Aime M.C."/>
        </authorList>
    </citation>
    <scope>NUCLEOTIDE SEQUENCE [LARGE SCALE GENOMIC DNA]</scope>
    <source>
        <strain evidence="3 4">MCA 4718</strain>
    </source>
</reference>
<feature type="region of interest" description="Disordered" evidence="1">
    <location>
        <begin position="298"/>
        <end position="321"/>
    </location>
</feature>
<dbReference type="GO" id="GO:0045144">
    <property type="term" value="P:meiotic sister chromatid segregation"/>
    <property type="evidence" value="ECO:0007669"/>
    <property type="project" value="TreeGrafter"/>
</dbReference>
<dbReference type="GO" id="GO:1990644">
    <property type="term" value="F:microtubule site clamp"/>
    <property type="evidence" value="ECO:0007669"/>
    <property type="project" value="TreeGrafter"/>
</dbReference>
<evidence type="ECO:0000313" key="4">
    <source>
        <dbReference type="Proteomes" id="UP000245942"/>
    </source>
</evidence>
<dbReference type="PANTHER" id="PTHR28006:SF1">
    <property type="entry name" value="MONOPOLIN COMPLEX SUBUNIT CSM1"/>
    <property type="match status" value="1"/>
</dbReference>
<feature type="domain" description="Monopolin complex subunit Csm1/Pcs1 C-terminal" evidence="2">
    <location>
        <begin position="248"/>
        <end position="358"/>
    </location>
</feature>
<dbReference type="GO" id="GO:0051315">
    <property type="term" value="P:attachment of mitotic spindle microtubules to kinetochore"/>
    <property type="evidence" value="ECO:0007669"/>
    <property type="project" value="TreeGrafter"/>
</dbReference>
<evidence type="ECO:0000313" key="3">
    <source>
        <dbReference type="EMBL" id="PWN21712.1"/>
    </source>
</evidence>
<feature type="compositionally biased region" description="Low complexity" evidence="1">
    <location>
        <begin position="1"/>
        <end position="24"/>
    </location>
</feature>
<feature type="region of interest" description="Disordered" evidence="1">
    <location>
        <begin position="218"/>
        <end position="243"/>
    </location>
</feature>
<dbReference type="GO" id="GO:0034506">
    <property type="term" value="C:chromosome, centromeric core domain"/>
    <property type="evidence" value="ECO:0007669"/>
    <property type="project" value="TreeGrafter"/>
</dbReference>
<dbReference type="Proteomes" id="UP000245942">
    <property type="component" value="Unassembled WGS sequence"/>
</dbReference>
<name>A0A316U961_9BASI</name>
<feature type="compositionally biased region" description="Low complexity" evidence="1">
    <location>
        <begin position="64"/>
        <end position="85"/>
    </location>
</feature>
<feature type="compositionally biased region" description="Low complexity" evidence="1">
    <location>
        <begin position="227"/>
        <end position="238"/>
    </location>
</feature>
<dbReference type="InterPro" id="IPR038608">
    <property type="entry name" value="Csm1/Pcs1_C_sf"/>
</dbReference>
<feature type="compositionally biased region" description="Low complexity" evidence="1">
    <location>
        <begin position="298"/>
        <end position="320"/>
    </location>
</feature>